<dbReference type="Pfam" id="PF23445">
    <property type="entry name" value="WHD_SNRNP200"/>
    <property type="match status" value="2"/>
</dbReference>
<comment type="catalytic activity">
    <reaction evidence="7">
        <text>ATP + H2O = ADP + phosphate + H(+)</text>
        <dbReference type="Rhea" id="RHEA:13065"/>
        <dbReference type="ChEBI" id="CHEBI:15377"/>
        <dbReference type="ChEBI" id="CHEBI:15378"/>
        <dbReference type="ChEBI" id="CHEBI:30616"/>
        <dbReference type="ChEBI" id="CHEBI:43474"/>
        <dbReference type="ChEBI" id="CHEBI:456216"/>
        <dbReference type="EC" id="3.6.4.13"/>
    </reaction>
</comment>
<keyword evidence="5" id="KW-0347">Helicase</keyword>
<dbReference type="Gene3D" id="3.40.50.300">
    <property type="entry name" value="P-loop containing nucleotide triphosphate hydrolases"/>
    <property type="match status" value="4"/>
</dbReference>
<dbReference type="SMART" id="SM00487">
    <property type="entry name" value="DEXDc"/>
    <property type="match status" value="2"/>
</dbReference>
<reference evidence="11 12" key="3">
    <citation type="journal article" date="2015" name="Genome Announc.">
        <title>Draft Genome Sequence of the Archiascomycetous Yeast Saitoella complicata.</title>
        <authorList>
            <person name="Yamauchi K."/>
            <person name="Kondo S."/>
            <person name="Hamamoto M."/>
            <person name="Takahashi Y."/>
            <person name="Ogura Y."/>
            <person name="Hayashi T."/>
            <person name="Nishida H."/>
        </authorList>
    </citation>
    <scope>NUCLEOTIDE SEQUENCE [LARGE SCALE GENOMIC DNA]</scope>
    <source>
        <strain evidence="11 12">NRRL Y-17804</strain>
    </source>
</reference>
<dbReference type="FunFam" id="3.40.50.300:FF:000062">
    <property type="entry name" value="U5 small nuclear ribonucleoprotein helicase"/>
    <property type="match status" value="1"/>
</dbReference>
<dbReference type="InterPro" id="IPR057842">
    <property type="entry name" value="WH_MER3"/>
</dbReference>
<dbReference type="GO" id="GO:0005524">
    <property type="term" value="F:ATP binding"/>
    <property type="evidence" value="ECO:0007669"/>
    <property type="project" value="UniProtKB-KW"/>
</dbReference>
<gene>
    <name evidence="11" type="ORF">G7K_4564-t1</name>
</gene>
<dbReference type="Gene3D" id="1.10.3380.10">
    <property type="entry name" value="Sec63 N-terminal domain-like domain"/>
    <property type="match status" value="2"/>
</dbReference>
<evidence type="ECO:0000256" key="5">
    <source>
        <dbReference type="ARBA" id="ARBA00022806"/>
    </source>
</evidence>
<keyword evidence="6" id="KW-0067">ATP-binding</keyword>
<dbReference type="SUPFAM" id="SSF81296">
    <property type="entry name" value="E set domains"/>
    <property type="match status" value="1"/>
</dbReference>
<dbReference type="FunFam" id="3.40.50.300:FF:000231">
    <property type="entry name" value="Activating signal cointegrator 1 complex subunit 3"/>
    <property type="match status" value="1"/>
</dbReference>
<dbReference type="InterPro" id="IPR003593">
    <property type="entry name" value="AAA+_ATPase"/>
</dbReference>
<dbReference type="SUPFAM" id="SSF46785">
    <property type="entry name" value="Winged helix' DNA-binding domain"/>
    <property type="match status" value="2"/>
</dbReference>
<dbReference type="Pfam" id="PF02889">
    <property type="entry name" value="Sec63"/>
    <property type="match status" value="2"/>
</dbReference>
<evidence type="ECO:0000259" key="9">
    <source>
        <dbReference type="PROSITE" id="PS51192"/>
    </source>
</evidence>
<feature type="domain" description="Helicase C-terminal" evidence="10">
    <location>
        <begin position="535"/>
        <end position="733"/>
    </location>
</feature>
<proteinExistence type="inferred from homology"/>
<dbReference type="FunFam" id="3.40.50.300:FF:000198">
    <property type="entry name" value="Activating signal cointegrator 1 complex subunit"/>
    <property type="match status" value="1"/>
</dbReference>
<dbReference type="SUPFAM" id="SSF52540">
    <property type="entry name" value="P-loop containing nucleoside triphosphate hydrolases"/>
    <property type="match status" value="4"/>
</dbReference>
<dbReference type="Pfam" id="PF00270">
    <property type="entry name" value="DEAD"/>
    <property type="match status" value="2"/>
</dbReference>
<evidence type="ECO:0000256" key="2">
    <source>
        <dbReference type="ARBA" id="ARBA00012552"/>
    </source>
</evidence>
<dbReference type="InterPro" id="IPR036390">
    <property type="entry name" value="WH_DNA-bd_sf"/>
</dbReference>
<sequence length="2012" mass="226375">MEKGGNPGAVMSSLEAFLSSLERMRTTLAEAREQQSTTETYGRGIYFDDSASSDEFNDDEAFDVATDKEDDSWTDQEDDHHRTNENSYDLFHLMQQCTKYVSERGSSLDPSELCDNLTMLITSDTETEELQSALVDVLGYEDLDWISEIVLHKAEFAASLGNSDNSHTPASRKKRNKSQKEAGASDGDLYDRLLSKQDIARQLDENSRRPLTSGTRLIGAAEQYPHIYQTHAAGNTLNAYGSKYALPSGSTREEFKEYEEITVPASRSTKRFPGEKPVLISELDNLCQPTFPGYTSLNRMQSFVYPVAYKTNENMLICAPTGAGKTDVAMLTVLQTIAHHSSPSPLEAPRAERYDIARDDFKIVYVAPMKALAAEIVQKLGKRLAWLGIEVRELTGDMQLTKAEIQRTQIIVTTPEKWDVVTRKSTGDTGLAQKVRLLIIDEVHLLHDDRGGVIETIVARTQRQVEASQSMIRIVGLSATLPNYVDVAEFLKVNPYQGLFYFDQSFRPVPLEQHFLGVKGKAGSRLSQGHIERATYEKVIELVQQDKQVMVFVHARKETVKTGQMLREMAMADGYTDLFDISQHPRYDLARRDISKSKNREMKELFGYGIGIHHAGMLRSDRNISERLFGEGMIKVLCCTATLAWGVNLPAAAVVIKGTQLYDPKKGGFTDLGILDVLQIFGRAGRPQFEQEGKGYIVTSQDKLSHYVSAITQQHPIESRLTEKLVDNLNAEISLGTVTNIDEAVSWLSYTYLYVRMKKNPLVYGMSREEVADDPLLGSKRRELIIWAARKLHKTQMIIFDEHTGILIPKDLGRVASNYYILHTSIETFNQLMKPNMTEADVLAMLSMSDEFAQMKSRDTESKELTQLVESAAPCDVKGTPDTTYGKANILLQSYISRANVEDFALVSDTNYVSQNAGRIARALFEIALNRRWGPAADVLLSVCKSIEKRTWSFQHPLSQFNLPAALVHKLEARSAASAIEEMKLMDADELGDLVHHNRMGKTIANYLNRLPMVTLDVQIAPLTRNVLRVHLEITPDFRWDNQTHGSVEPFWLWVEESDSTEILYSDYLLLSKRKIHEAHKLDFTIPISDPLPSQIYVRAVSDRWLGAESVVPVSFQHLILPEMNPPQTDLLDLQPLPITALHDDALESICAKRFTHFNPVQTQIFHTLYNTDNNVFVGAPTGSGKTIAAELSMWRAFRERPNSKVVYIAPMKALVRERVKDWSTRLMKPMNRKLVELTGDNTPDIRTMRNADVIITTPEKWDGISRSWQSRDYVKQVSLVIIDEIHLLGSDRGPILEIIVSRMKYIAAQRDLSVRVVGLSTAVANAQDLADWLGIRGEGLFNFRHSVRPVPLEIYIDGFPGRNYCPRMASMNKPTFNAIKTHSPTQPVIVFVSSRRQTRLTAQDLIAFCGSEDNPRRFLHMPDDEMDPLLQNVQDSSLKLSLSFGIGLHHAGLPEKDRRLVEELFVNNKIQVLVATSTLAWGVNFPAHLVIVKGTEYYDSKIEGYKDMDLTDVLQMLGRAGRPQFDTSGVARIFVQDTKKSFYKHFLHSGFPVESSLHKVLDDHLGAEIASGTIASAQDALDYLTWTYLFRRVHQNPTYYGVEDVSEEGVSRFLTERIEDSLQALETSGCINREPDGSITSTSLGKIQSWYYISHKTVRHIVSQVTENASFEDCLKLLCGATEYDELPVRHNEDLVNKELSQNLPFKAEKMNLPMWDPHVKAFLLLQAHMSRVDLPITDYLTDTISVLDQSIRVIQACIDIVAELGCLSTTLMFTKVLQSIKQARWPEDGAFAFLPGMRPDCDTDFTRLTPAVRSLKELADLPVSKLQKIAQSLRLPRNTQLDFVKVSSSLPILSVQVGAELDTLRITLTRQTPLYHPKQQAYTPKFPKIQTEGVFIICGDPNRDELYSLKRVSMLSKEKGPSRMTQAKLSIPAECRGLHSTVYVISDAYPGVDSEVSIELGQPAIKTIEVWSLNPGREDPGRESVSFASEGVRIRRVKAGFLSASNICLW</sequence>
<dbReference type="InterPro" id="IPR027417">
    <property type="entry name" value="P-loop_NTPase"/>
</dbReference>
<dbReference type="PANTHER" id="PTHR47961:SF13">
    <property type="entry name" value="ACTIVATING SIGNAL COINTEGRATOR 1 COMPLEX SUBUNIT 3"/>
    <property type="match status" value="1"/>
</dbReference>
<dbReference type="InterPro" id="IPR014001">
    <property type="entry name" value="Helicase_ATP-bd"/>
</dbReference>
<protein>
    <recommendedName>
        <fullName evidence="2">RNA helicase</fullName>
        <ecNumber evidence="2">3.6.4.13</ecNumber>
    </recommendedName>
</protein>
<dbReference type="CDD" id="cd18795">
    <property type="entry name" value="SF2_C_Ski2"/>
    <property type="match status" value="2"/>
</dbReference>
<feature type="domain" description="Helicase ATP-binding" evidence="9">
    <location>
        <begin position="1167"/>
        <end position="1342"/>
    </location>
</feature>
<dbReference type="Gene3D" id="1.10.150.20">
    <property type="entry name" value="5' to 3' exonuclease, C-terminal subdomain"/>
    <property type="match status" value="1"/>
</dbReference>
<evidence type="ECO:0000256" key="7">
    <source>
        <dbReference type="ARBA" id="ARBA00047984"/>
    </source>
</evidence>
<dbReference type="GO" id="GO:0003724">
    <property type="term" value="F:RNA helicase activity"/>
    <property type="evidence" value="ECO:0007669"/>
    <property type="project" value="UniProtKB-EC"/>
</dbReference>
<organism evidence="11 12">
    <name type="scientific">Saitoella complicata (strain BCRC 22490 / CBS 7301 / JCM 7358 / NBRC 10748 / NRRL Y-17804)</name>
    <dbReference type="NCBI Taxonomy" id="698492"/>
    <lineage>
        <taxon>Eukaryota</taxon>
        <taxon>Fungi</taxon>
        <taxon>Dikarya</taxon>
        <taxon>Ascomycota</taxon>
        <taxon>Taphrinomycotina</taxon>
        <taxon>Taphrinomycotina incertae sedis</taxon>
        <taxon>Saitoella</taxon>
    </lineage>
</organism>
<dbReference type="PROSITE" id="PS51194">
    <property type="entry name" value="HELICASE_CTER"/>
    <property type="match status" value="2"/>
</dbReference>
<dbReference type="Proteomes" id="UP000033140">
    <property type="component" value="Unassembled WGS sequence"/>
</dbReference>
<feature type="region of interest" description="Disordered" evidence="8">
    <location>
        <begin position="160"/>
        <end position="187"/>
    </location>
</feature>
<dbReference type="InterPro" id="IPR036388">
    <property type="entry name" value="WH-like_DNA-bd_sf"/>
</dbReference>
<dbReference type="Gene3D" id="2.60.40.150">
    <property type="entry name" value="C2 domain"/>
    <property type="match status" value="2"/>
</dbReference>
<dbReference type="Pfam" id="PF00271">
    <property type="entry name" value="Helicase_C"/>
    <property type="match status" value="2"/>
</dbReference>
<evidence type="ECO:0000256" key="6">
    <source>
        <dbReference type="ARBA" id="ARBA00022840"/>
    </source>
</evidence>
<feature type="domain" description="Helicase ATP-binding" evidence="9">
    <location>
        <begin position="306"/>
        <end position="499"/>
    </location>
</feature>
<dbReference type="SUPFAM" id="SSF158702">
    <property type="entry name" value="Sec63 N-terminal domain-like"/>
    <property type="match status" value="2"/>
</dbReference>
<dbReference type="InterPro" id="IPR001650">
    <property type="entry name" value="Helicase_C-like"/>
</dbReference>
<dbReference type="SMART" id="SM00382">
    <property type="entry name" value="AAA"/>
    <property type="match status" value="2"/>
</dbReference>
<comment type="caution">
    <text evidence="11">The sequence shown here is derived from an EMBL/GenBank/DDBJ whole genome shotgun (WGS) entry which is preliminary data.</text>
</comment>
<dbReference type="Gene3D" id="1.10.10.10">
    <property type="entry name" value="Winged helix-like DNA-binding domain superfamily/Winged helix DNA-binding domain"/>
    <property type="match status" value="2"/>
</dbReference>
<dbReference type="InterPro" id="IPR004179">
    <property type="entry name" value="Sec63-dom"/>
</dbReference>
<evidence type="ECO:0000313" key="11">
    <source>
        <dbReference type="EMBL" id="GAO50439.1"/>
    </source>
</evidence>
<feature type="region of interest" description="Disordered" evidence="8">
    <location>
        <begin position="28"/>
        <end position="56"/>
    </location>
</feature>
<dbReference type="FunFam" id="1.10.10.10:FF:000012">
    <property type="entry name" value="U5 small nuclear ribonucleoprotein helicase"/>
    <property type="match status" value="1"/>
</dbReference>
<evidence type="ECO:0000256" key="3">
    <source>
        <dbReference type="ARBA" id="ARBA00022741"/>
    </source>
</evidence>
<reference evidence="11 12" key="2">
    <citation type="journal article" date="2014" name="J. Gen. Appl. Microbiol.">
        <title>The early diverging ascomycetous budding yeast Saitoella complicata has three histone deacetylases belonging to the Clr6, Hos2, and Rpd3 lineages.</title>
        <authorList>
            <person name="Nishida H."/>
            <person name="Matsumoto T."/>
            <person name="Kondo S."/>
            <person name="Hamamoto M."/>
            <person name="Yoshikawa H."/>
        </authorList>
    </citation>
    <scope>NUCLEOTIDE SEQUENCE [LARGE SCALE GENOMIC DNA]</scope>
    <source>
        <strain evidence="11 12">NRRL Y-17804</strain>
    </source>
</reference>
<dbReference type="InterPro" id="IPR035892">
    <property type="entry name" value="C2_domain_sf"/>
</dbReference>
<dbReference type="FunFam" id="1.10.10.10:FF:000024">
    <property type="entry name" value="U5 small nuclear ribonucleoprotein helicase"/>
    <property type="match status" value="1"/>
</dbReference>
<dbReference type="OMA" id="MCSATEF"/>
<feature type="domain" description="Helicase C-terminal" evidence="10">
    <location>
        <begin position="1372"/>
        <end position="1570"/>
    </location>
</feature>
<dbReference type="FunFam" id="1.10.3380.10:FF:000002">
    <property type="entry name" value="Activating signal cointegrator 1 complex subunit 3"/>
    <property type="match status" value="1"/>
</dbReference>
<feature type="compositionally biased region" description="Polar residues" evidence="8">
    <location>
        <begin position="160"/>
        <end position="169"/>
    </location>
</feature>
<evidence type="ECO:0000256" key="1">
    <source>
        <dbReference type="ARBA" id="ARBA00010140"/>
    </source>
</evidence>
<dbReference type="EMBL" id="BACD03000033">
    <property type="protein sequence ID" value="GAO50439.1"/>
    <property type="molecule type" value="Genomic_DNA"/>
</dbReference>
<accession>A0A0E9NKS7</accession>
<dbReference type="InterPro" id="IPR014756">
    <property type="entry name" value="Ig_E-set"/>
</dbReference>
<dbReference type="PANTHER" id="PTHR47961">
    <property type="entry name" value="DNA POLYMERASE THETA, PUTATIVE (AFU_ORTHOLOGUE AFUA_1G05260)-RELATED"/>
    <property type="match status" value="1"/>
</dbReference>
<evidence type="ECO:0000259" key="10">
    <source>
        <dbReference type="PROSITE" id="PS51194"/>
    </source>
</evidence>
<dbReference type="FunFam" id="1.10.3380.10:FF:000001">
    <property type="entry name" value="U5 small nuclear ribonucleoprotein helicase"/>
    <property type="match status" value="1"/>
</dbReference>
<keyword evidence="3" id="KW-0547">Nucleotide-binding</keyword>
<dbReference type="EC" id="3.6.4.13" evidence="2"/>
<dbReference type="CDD" id="cd18020">
    <property type="entry name" value="DEXHc_ASCC3_1"/>
    <property type="match status" value="1"/>
</dbReference>
<dbReference type="PROSITE" id="PS51192">
    <property type="entry name" value="HELICASE_ATP_BIND_1"/>
    <property type="match status" value="2"/>
</dbReference>
<dbReference type="InterPro" id="IPR011545">
    <property type="entry name" value="DEAD/DEAH_box_helicase_dom"/>
</dbReference>
<dbReference type="SMART" id="SM00973">
    <property type="entry name" value="Sec63"/>
    <property type="match status" value="2"/>
</dbReference>
<dbReference type="SMART" id="SM00490">
    <property type="entry name" value="HELICc"/>
    <property type="match status" value="2"/>
</dbReference>
<dbReference type="FunFam" id="2.60.40.150:FF:000004">
    <property type="entry name" value="RNA helicase, activating signal cointegrator 1"/>
    <property type="match status" value="1"/>
</dbReference>
<dbReference type="PIRSF" id="PIRSF039073">
    <property type="entry name" value="BRR2"/>
    <property type="match status" value="1"/>
</dbReference>
<dbReference type="GO" id="GO:0003676">
    <property type="term" value="F:nucleic acid binding"/>
    <property type="evidence" value="ECO:0007669"/>
    <property type="project" value="InterPro"/>
</dbReference>
<evidence type="ECO:0000313" key="12">
    <source>
        <dbReference type="Proteomes" id="UP000033140"/>
    </source>
</evidence>
<evidence type="ECO:0000256" key="8">
    <source>
        <dbReference type="SAM" id="MobiDB-lite"/>
    </source>
</evidence>
<evidence type="ECO:0000256" key="4">
    <source>
        <dbReference type="ARBA" id="ARBA00022801"/>
    </source>
</evidence>
<comment type="similarity">
    <text evidence="1">Belongs to the helicase family. SKI2 subfamily.</text>
</comment>
<name>A0A0E9NKS7_SAICN</name>
<keyword evidence="12" id="KW-1185">Reference proteome</keyword>
<reference evidence="11 12" key="1">
    <citation type="journal article" date="2011" name="J. Gen. Appl. Microbiol.">
        <title>Draft genome sequencing of the enigmatic yeast Saitoella complicata.</title>
        <authorList>
            <person name="Nishida H."/>
            <person name="Hamamoto M."/>
            <person name="Sugiyama J."/>
        </authorList>
    </citation>
    <scope>NUCLEOTIDE SEQUENCE [LARGE SCALE GENOMIC DNA]</scope>
    <source>
        <strain evidence="11 12">NRRL Y-17804</strain>
    </source>
</reference>
<dbReference type="CDD" id="cd18022">
    <property type="entry name" value="DEXHc_ASCC3_2"/>
    <property type="match status" value="1"/>
</dbReference>
<dbReference type="STRING" id="698492.A0A0E9NKS7"/>
<keyword evidence="4" id="KW-0378">Hydrolase</keyword>
<dbReference type="GO" id="GO:0016787">
    <property type="term" value="F:hydrolase activity"/>
    <property type="evidence" value="ECO:0007669"/>
    <property type="project" value="UniProtKB-KW"/>
</dbReference>
<dbReference type="FunFam" id="3.40.50.300:FF:000102">
    <property type="entry name" value="RNA helicase, activating signal cointegrator 1"/>
    <property type="match status" value="1"/>
</dbReference>
<dbReference type="InterPro" id="IPR050474">
    <property type="entry name" value="Hel308_SKI2-like"/>
</dbReference>
<dbReference type="GO" id="GO:0032991">
    <property type="term" value="C:protein-containing complex"/>
    <property type="evidence" value="ECO:0007669"/>
    <property type="project" value="UniProtKB-ARBA"/>
</dbReference>